<dbReference type="SUPFAM" id="SSF48403">
    <property type="entry name" value="Ankyrin repeat"/>
    <property type="match status" value="1"/>
</dbReference>
<feature type="compositionally biased region" description="Basic and acidic residues" evidence="4">
    <location>
        <begin position="32"/>
        <end position="47"/>
    </location>
</feature>
<sequence>MGGQESKSRYDQEGSSGLGSLCVRTEMLDHCRSGSHGNSDRSKHPSGTEKLIASFGSPLHAAAVIGYPSDINMLYEAGHDLERRDAAGRTACHLAASSGKLQNLQATRCFHLGADLQAKDLKGDTPLQRATVANQSKVVQYIKWMIWSQQDKFSRESDSTLPLSRGTGKFLTDVSITSVKHEAHVTCVPPLR</sequence>
<organism evidence="5">
    <name type="scientific">Guillardia theta (strain CCMP2712)</name>
    <name type="common">Cryptophyte</name>
    <dbReference type="NCBI Taxonomy" id="905079"/>
    <lineage>
        <taxon>Eukaryota</taxon>
        <taxon>Cryptophyceae</taxon>
        <taxon>Pyrenomonadales</taxon>
        <taxon>Geminigeraceae</taxon>
        <taxon>Guillardia</taxon>
    </lineage>
</organism>
<dbReference type="EnsemblProtists" id="EKX50206">
    <property type="protein sequence ID" value="EKX50206"/>
    <property type="gene ID" value="GUITHDRAFT_104020"/>
</dbReference>
<reference evidence="7" key="2">
    <citation type="submission" date="2012-11" db="EMBL/GenBank/DDBJ databases">
        <authorList>
            <person name="Kuo A."/>
            <person name="Curtis B.A."/>
            <person name="Tanifuji G."/>
            <person name="Burki F."/>
            <person name="Gruber A."/>
            <person name="Irimia M."/>
            <person name="Maruyama S."/>
            <person name="Arias M.C."/>
            <person name="Ball S.G."/>
            <person name="Gile G.H."/>
            <person name="Hirakawa Y."/>
            <person name="Hopkins J.F."/>
            <person name="Rensing S.A."/>
            <person name="Schmutz J."/>
            <person name="Symeonidi A."/>
            <person name="Elias M."/>
            <person name="Eveleigh R.J."/>
            <person name="Herman E.K."/>
            <person name="Klute M.J."/>
            <person name="Nakayama T."/>
            <person name="Obornik M."/>
            <person name="Reyes-Prieto A."/>
            <person name="Armbrust E.V."/>
            <person name="Aves S.J."/>
            <person name="Beiko R.G."/>
            <person name="Coutinho P."/>
            <person name="Dacks J.B."/>
            <person name="Durnford D.G."/>
            <person name="Fast N.M."/>
            <person name="Green B.R."/>
            <person name="Grisdale C."/>
            <person name="Hempe F."/>
            <person name="Henrissat B."/>
            <person name="Hoppner M.P."/>
            <person name="Ishida K.-I."/>
            <person name="Kim E."/>
            <person name="Koreny L."/>
            <person name="Kroth P.G."/>
            <person name="Liu Y."/>
            <person name="Malik S.-B."/>
            <person name="Maier U.G."/>
            <person name="McRose D."/>
            <person name="Mock T."/>
            <person name="Neilson J.A."/>
            <person name="Onodera N.T."/>
            <person name="Poole A.M."/>
            <person name="Pritham E.J."/>
            <person name="Richards T.A."/>
            <person name="Rocap G."/>
            <person name="Roy S.W."/>
            <person name="Sarai C."/>
            <person name="Schaack S."/>
            <person name="Shirato S."/>
            <person name="Slamovits C.H."/>
            <person name="Spencer D.F."/>
            <person name="Suzuki S."/>
            <person name="Worden A.Z."/>
            <person name="Zauner S."/>
            <person name="Barry K."/>
            <person name="Bell C."/>
            <person name="Bharti A.K."/>
            <person name="Crow J.A."/>
            <person name="Grimwood J."/>
            <person name="Kramer R."/>
            <person name="Lindquist E."/>
            <person name="Lucas S."/>
            <person name="Salamov A."/>
            <person name="McFadden G.I."/>
            <person name="Lane C.E."/>
            <person name="Keeling P.J."/>
            <person name="Gray M.W."/>
            <person name="Grigoriev I.V."/>
            <person name="Archibald J.M."/>
        </authorList>
    </citation>
    <scope>NUCLEOTIDE SEQUENCE</scope>
    <source>
        <strain evidence="7">CCMP2712</strain>
    </source>
</reference>
<dbReference type="InterPro" id="IPR002110">
    <property type="entry name" value="Ankyrin_rpt"/>
</dbReference>
<keyword evidence="7" id="KW-1185">Reference proteome</keyword>
<dbReference type="KEGG" id="gtt:GUITHDRAFT_104020"/>
<dbReference type="PROSITE" id="PS50088">
    <property type="entry name" value="ANK_REPEAT"/>
    <property type="match status" value="1"/>
</dbReference>
<evidence type="ECO:0000256" key="4">
    <source>
        <dbReference type="SAM" id="MobiDB-lite"/>
    </source>
</evidence>
<dbReference type="RefSeq" id="XP_005837186.1">
    <property type="nucleotide sequence ID" value="XM_005837129.1"/>
</dbReference>
<dbReference type="PANTHER" id="PTHR46680:SF3">
    <property type="entry name" value="NF-KAPPA-B INHIBITOR CACTUS"/>
    <property type="match status" value="1"/>
</dbReference>
<dbReference type="STRING" id="905079.L1JNP5"/>
<dbReference type="GO" id="GO:0005829">
    <property type="term" value="C:cytosol"/>
    <property type="evidence" value="ECO:0007669"/>
    <property type="project" value="TreeGrafter"/>
</dbReference>
<dbReference type="InterPro" id="IPR036770">
    <property type="entry name" value="Ankyrin_rpt-contain_sf"/>
</dbReference>
<reference evidence="5 7" key="1">
    <citation type="journal article" date="2012" name="Nature">
        <title>Algal genomes reveal evolutionary mosaicism and the fate of nucleomorphs.</title>
        <authorList>
            <consortium name="DOE Joint Genome Institute"/>
            <person name="Curtis B.A."/>
            <person name="Tanifuji G."/>
            <person name="Burki F."/>
            <person name="Gruber A."/>
            <person name="Irimia M."/>
            <person name="Maruyama S."/>
            <person name="Arias M.C."/>
            <person name="Ball S.G."/>
            <person name="Gile G.H."/>
            <person name="Hirakawa Y."/>
            <person name="Hopkins J.F."/>
            <person name="Kuo A."/>
            <person name="Rensing S.A."/>
            <person name="Schmutz J."/>
            <person name="Symeonidi A."/>
            <person name="Elias M."/>
            <person name="Eveleigh R.J."/>
            <person name="Herman E.K."/>
            <person name="Klute M.J."/>
            <person name="Nakayama T."/>
            <person name="Obornik M."/>
            <person name="Reyes-Prieto A."/>
            <person name="Armbrust E.V."/>
            <person name="Aves S.J."/>
            <person name="Beiko R.G."/>
            <person name="Coutinho P."/>
            <person name="Dacks J.B."/>
            <person name="Durnford D.G."/>
            <person name="Fast N.M."/>
            <person name="Green B.R."/>
            <person name="Grisdale C.J."/>
            <person name="Hempel F."/>
            <person name="Henrissat B."/>
            <person name="Hoppner M.P."/>
            <person name="Ishida K."/>
            <person name="Kim E."/>
            <person name="Koreny L."/>
            <person name="Kroth P.G."/>
            <person name="Liu Y."/>
            <person name="Malik S.B."/>
            <person name="Maier U.G."/>
            <person name="McRose D."/>
            <person name="Mock T."/>
            <person name="Neilson J.A."/>
            <person name="Onodera N.T."/>
            <person name="Poole A.M."/>
            <person name="Pritham E.J."/>
            <person name="Richards T.A."/>
            <person name="Rocap G."/>
            <person name="Roy S.W."/>
            <person name="Sarai C."/>
            <person name="Schaack S."/>
            <person name="Shirato S."/>
            <person name="Slamovits C.H."/>
            <person name="Spencer D.F."/>
            <person name="Suzuki S."/>
            <person name="Worden A.Z."/>
            <person name="Zauner S."/>
            <person name="Barry K."/>
            <person name="Bell C."/>
            <person name="Bharti A.K."/>
            <person name="Crow J.A."/>
            <person name="Grimwood J."/>
            <person name="Kramer R."/>
            <person name="Lindquist E."/>
            <person name="Lucas S."/>
            <person name="Salamov A."/>
            <person name="McFadden G.I."/>
            <person name="Lane C.E."/>
            <person name="Keeling P.J."/>
            <person name="Gray M.W."/>
            <person name="Grigoriev I.V."/>
            <person name="Archibald J.M."/>
        </authorList>
    </citation>
    <scope>NUCLEOTIDE SEQUENCE</scope>
    <source>
        <strain evidence="5 7">CCMP2712</strain>
    </source>
</reference>
<evidence type="ECO:0000313" key="7">
    <source>
        <dbReference type="Proteomes" id="UP000011087"/>
    </source>
</evidence>
<dbReference type="Proteomes" id="UP000011087">
    <property type="component" value="Unassembled WGS sequence"/>
</dbReference>
<dbReference type="PANTHER" id="PTHR46680">
    <property type="entry name" value="NF-KAPPA-B INHIBITOR ALPHA"/>
    <property type="match status" value="1"/>
</dbReference>
<dbReference type="HOGENOM" id="CLU_1417588_0_0_1"/>
<dbReference type="InterPro" id="IPR051070">
    <property type="entry name" value="NF-kappa-B_inhibitor"/>
</dbReference>
<dbReference type="Pfam" id="PF12796">
    <property type="entry name" value="Ank_2"/>
    <property type="match status" value="1"/>
</dbReference>
<dbReference type="GeneID" id="17307032"/>
<evidence type="ECO:0000256" key="2">
    <source>
        <dbReference type="ARBA" id="ARBA00023043"/>
    </source>
</evidence>
<evidence type="ECO:0000313" key="5">
    <source>
        <dbReference type="EMBL" id="EKX50206.1"/>
    </source>
</evidence>
<dbReference type="PaxDb" id="55529-EKX50206"/>
<name>L1JNP5_GUITC</name>
<dbReference type="EMBL" id="JH992979">
    <property type="protein sequence ID" value="EKX50206.1"/>
    <property type="molecule type" value="Genomic_DNA"/>
</dbReference>
<dbReference type="GO" id="GO:0071356">
    <property type="term" value="P:cellular response to tumor necrosis factor"/>
    <property type="evidence" value="ECO:0007669"/>
    <property type="project" value="TreeGrafter"/>
</dbReference>
<keyword evidence="1" id="KW-0677">Repeat</keyword>
<dbReference type="GO" id="GO:0051059">
    <property type="term" value="F:NF-kappaB binding"/>
    <property type="evidence" value="ECO:0007669"/>
    <property type="project" value="TreeGrafter"/>
</dbReference>
<feature type="repeat" description="ANK" evidence="3">
    <location>
        <begin position="54"/>
        <end position="86"/>
    </location>
</feature>
<dbReference type="AlphaFoldDB" id="L1JNP5"/>
<keyword evidence="2 3" id="KW-0040">ANK repeat</keyword>
<feature type="region of interest" description="Disordered" evidence="4">
    <location>
        <begin position="32"/>
        <end position="51"/>
    </location>
</feature>
<proteinExistence type="predicted"/>
<accession>L1JNP5</accession>
<evidence type="ECO:0000313" key="6">
    <source>
        <dbReference type="EnsemblProtists" id="EKX50206"/>
    </source>
</evidence>
<evidence type="ECO:0000256" key="3">
    <source>
        <dbReference type="PROSITE-ProRule" id="PRU00023"/>
    </source>
</evidence>
<reference evidence="6" key="3">
    <citation type="submission" date="2016-03" db="UniProtKB">
        <authorList>
            <consortium name="EnsemblProtists"/>
        </authorList>
    </citation>
    <scope>IDENTIFICATION</scope>
</reference>
<gene>
    <name evidence="5" type="ORF">GUITHDRAFT_104020</name>
</gene>
<protein>
    <submittedName>
        <fullName evidence="5 6">Uncharacterized protein</fullName>
    </submittedName>
</protein>
<evidence type="ECO:0000256" key="1">
    <source>
        <dbReference type="ARBA" id="ARBA00022737"/>
    </source>
</evidence>
<dbReference type="Gene3D" id="1.25.40.20">
    <property type="entry name" value="Ankyrin repeat-containing domain"/>
    <property type="match status" value="1"/>
</dbReference>